<dbReference type="EMBL" id="KQ964844">
    <property type="protein sequence ID" value="KXN65612.1"/>
    <property type="molecule type" value="Genomic_DNA"/>
</dbReference>
<dbReference type="Gene3D" id="1.25.40.10">
    <property type="entry name" value="Tetratricopeptide repeat domain"/>
    <property type="match status" value="1"/>
</dbReference>
<proteinExistence type="predicted"/>
<dbReference type="InterPro" id="IPR011990">
    <property type="entry name" value="TPR-like_helical_dom_sf"/>
</dbReference>
<evidence type="ECO:0000313" key="2">
    <source>
        <dbReference type="EMBL" id="KXN65612.1"/>
    </source>
</evidence>
<dbReference type="AlphaFoldDB" id="A0A137NSE6"/>
<protein>
    <recommendedName>
        <fullName evidence="4">Pentacotripeptide-repeat region of PRORP domain-containing protein</fullName>
    </recommendedName>
</protein>
<feature type="repeat" description="PPR" evidence="1">
    <location>
        <begin position="134"/>
        <end position="168"/>
    </location>
</feature>
<evidence type="ECO:0000256" key="1">
    <source>
        <dbReference type="PROSITE-ProRule" id="PRU00708"/>
    </source>
</evidence>
<organism evidence="2 3">
    <name type="scientific">Conidiobolus coronatus (strain ATCC 28846 / CBS 209.66 / NRRL 28638)</name>
    <name type="common">Delacroixia coronata</name>
    <dbReference type="NCBI Taxonomy" id="796925"/>
    <lineage>
        <taxon>Eukaryota</taxon>
        <taxon>Fungi</taxon>
        <taxon>Fungi incertae sedis</taxon>
        <taxon>Zoopagomycota</taxon>
        <taxon>Entomophthoromycotina</taxon>
        <taxon>Entomophthoromycetes</taxon>
        <taxon>Entomophthorales</taxon>
        <taxon>Ancylistaceae</taxon>
        <taxon>Conidiobolus</taxon>
    </lineage>
</organism>
<dbReference type="InterPro" id="IPR002885">
    <property type="entry name" value="PPR_rpt"/>
</dbReference>
<sequence>MLIKTILKNNNRKAELSVDELNGLLISISSLKLLNHNTAHDINIDAFLELIFNYKYYKGGYNSLSIDQLLIAIGKCKQAPVNYTKLANYLITDKFLFSEYNLQYLICKLCFFKQYQAINSLSEYIANDQPELLTVRIFEELIKGYHMDNRLDSAEELLILMKEKNLIPSPVIYSYIITGYGKRKDYSKLYGTYSSGNQAALSVAR</sequence>
<name>A0A137NSE6_CONC2</name>
<dbReference type="OrthoDB" id="42736at2759"/>
<evidence type="ECO:0000313" key="3">
    <source>
        <dbReference type="Proteomes" id="UP000070444"/>
    </source>
</evidence>
<evidence type="ECO:0008006" key="4">
    <source>
        <dbReference type="Google" id="ProtNLM"/>
    </source>
</evidence>
<dbReference type="PROSITE" id="PS51375">
    <property type="entry name" value="PPR"/>
    <property type="match status" value="1"/>
</dbReference>
<reference evidence="2 3" key="1">
    <citation type="journal article" date="2015" name="Genome Biol. Evol.">
        <title>Phylogenomic analyses indicate that early fungi evolved digesting cell walls of algal ancestors of land plants.</title>
        <authorList>
            <person name="Chang Y."/>
            <person name="Wang S."/>
            <person name="Sekimoto S."/>
            <person name="Aerts A.L."/>
            <person name="Choi C."/>
            <person name="Clum A."/>
            <person name="LaButti K.M."/>
            <person name="Lindquist E.A."/>
            <person name="Yee Ngan C."/>
            <person name="Ohm R.A."/>
            <person name="Salamov A.A."/>
            <person name="Grigoriev I.V."/>
            <person name="Spatafora J.W."/>
            <person name="Berbee M.L."/>
        </authorList>
    </citation>
    <scope>NUCLEOTIDE SEQUENCE [LARGE SCALE GENOMIC DNA]</scope>
    <source>
        <strain evidence="2 3">NRRL 28638</strain>
    </source>
</reference>
<gene>
    <name evidence="2" type="ORF">CONCODRAFT_12738</name>
</gene>
<keyword evidence="3" id="KW-1185">Reference proteome</keyword>
<accession>A0A137NSE6</accession>
<dbReference type="Proteomes" id="UP000070444">
    <property type="component" value="Unassembled WGS sequence"/>
</dbReference>